<proteinExistence type="predicted"/>
<dbReference type="Gene3D" id="3.40.50.1010">
    <property type="entry name" value="5'-nuclease"/>
    <property type="match status" value="1"/>
</dbReference>
<dbReference type="Proteomes" id="UP000295578">
    <property type="component" value="Unassembled WGS sequence"/>
</dbReference>
<evidence type="ECO:0000259" key="1">
    <source>
        <dbReference type="Pfam" id="PF01936"/>
    </source>
</evidence>
<evidence type="ECO:0000313" key="3">
    <source>
        <dbReference type="Proteomes" id="UP000295578"/>
    </source>
</evidence>
<dbReference type="InterPro" id="IPR021139">
    <property type="entry name" value="NYN"/>
</dbReference>
<organism evidence="2 3">
    <name type="scientific">Actinomadura darangshiensis</name>
    <dbReference type="NCBI Taxonomy" id="705336"/>
    <lineage>
        <taxon>Bacteria</taxon>
        <taxon>Bacillati</taxon>
        <taxon>Actinomycetota</taxon>
        <taxon>Actinomycetes</taxon>
        <taxon>Streptosporangiales</taxon>
        <taxon>Thermomonosporaceae</taxon>
        <taxon>Actinomadura</taxon>
    </lineage>
</organism>
<evidence type="ECO:0000313" key="2">
    <source>
        <dbReference type="EMBL" id="TDD81939.1"/>
    </source>
</evidence>
<sequence>MQHMRTALYLDFDNVLSGLCELDPLAAERFATDPGVWLRRLSEILESGARRRWLVLRCYLNPSGYVPMGTERRYFSRYRAAFVRAGFEIVDCPRYNTTKNGADIRVVVDAIDALSREPVCEEFIIASGDSDMTPLLQRLRRADRRTLVMSPLDAAKAYTSIADQVLNGHQILALVQGESIDLDDESGEITTEGNGIGHPEPFSVDNSGAYESFRSIVSREYDDAAEPLNLASLAQQLRTDTAAVDRGCGDDAAGRRGAWG</sequence>
<dbReference type="EMBL" id="SMKY01000071">
    <property type="protein sequence ID" value="TDD81939.1"/>
    <property type="molecule type" value="Genomic_DNA"/>
</dbReference>
<name>A0A4R5BA21_9ACTN</name>
<keyword evidence="3" id="KW-1185">Reference proteome</keyword>
<dbReference type="Pfam" id="PF01936">
    <property type="entry name" value="NYN"/>
    <property type="match status" value="1"/>
</dbReference>
<feature type="domain" description="NYN" evidence="1">
    <location>
        <begin position="5"/>
        <end position="165"/>
    </location>
</feature>
<dbReference type="OrthoDB" id="2379772at2"/>
<comment type="caution">
    <text evidence="2">The sequence shown here is derived from an EMBL/GenBank/DDBJ whole genome shotgun (WGS) entry which is preliminary data.</text>
</comment>
<accession>A0A4R5BA21</accession>
<gene>
    <name evidence="2" type="ORF">E1293_17680</name>
</gene>
<dbReference type="AlphaFoldDB" id="A0A4R5BA21"/>
<dbReference type="RefSeq" id="WP_132198512.1">
    <property type="nucleotide sequence ID" value="NZ_SMKY01000071.1"/>
</dbReference>
<protein>
    <submittedName>
        <fullName evidence="2">NYN domain-containing protein</fullName>
    </submittedName>
</protein>
<reference evidence="2 3" key="1">
    <citation type="submission" date="2019-03" db="EMBL/GenBank/DDBJ databases">
        <title>Draft genome sequences of novel Actinobacteria.</title>
        <authorList>
            <person name="Sahin N."/>
            <person name="Ay H."/>
            <person name="Saygin H."/>
        </authorList>
    </citation>
    <scope>NUCLEOTIDE SEQUENCE [LARGE SCALE GENOMIC DNA]</scope>
    <source>
        <strain evidence="2 3">DSM 45941</strain>
    </source>
</reference>
<dbReference type="GO" id="GO:0004540">
    <property type="term" value="F:RNA nuclease activity"/>
    <property type="evidence" value="ECO:0007669"/>
    <property type="project" value="InterPro"/>
</dbReference>